<keyword evidence="2" id="KW-0732">Signal</keyword>
<evidence type="ECO:0000256" key="1">
    <source>
        <dbReference type="SAM" id="Phobius"/>
    </source>
</evidence>
<keyword evidence="1" id="KW-0472">Membrane</keyword>
<accession>A0A5B7ICA8</accession>
<dbReference type="EMBL" id="VSRR010052532">
    <property type="protein sequence ID" value="MPC79943.1"/>
    <property type="molecule type" value="Genomic_DNA"/>
</dbReference>
<evidence type="ECO:0000256" key="2">
    <source>
        <dbReference type="SAM" id="SignalP"/>
    </source>
</evidence>
<name>A0A5B7ICA8_PORTR</name>
<dbReference type="Proteomes" id="UP000324222">
    <property type="component" value="Unassembled WGS sequence"/>
</dbReference>
<feature type="chain" id="PRO_5022738651" evidence="2">
    <location>
        <begin position="19"/>
        <end position="72"/>
    </location>
</feature>
<feature type="transmembrane region" description="Helical" evidence="1">
    <location>
        <begin position="39"/>
        <end position="62"/>
    </location>
</feature>
<dbReference type="AlphaFoldDB" id="A0A5B7ICA8"/>
<feature type="signal peptide" evidence="2">
    <location>
        <begin position="1"/>
        <end position="18"/>
    </location>
</feature>
<reference evidence="3 4" key="1">
    <citation type="submission" date="2019-05" db="EMBL/GenBank/DDBJ databases">
        <title>Another draft genome of Portunus trituberculatus and its Hox gene families provides insights of decapod evolution.</title>
        <authorList>
            <person name="Jeong J.-H."/>
            <person name="Song I."/>
            <person name="Kim S."/>
            <person name="Choi T."/>
            <person name="Kim D."/>
            <person name="Ryu S."/>
            <person name="Kim W."/>
        </authorList>
    </citation>
    <scope>NUCLEOTIDE SEQUENCE [LARGE SCALE GENOMIC DNA]</scope>
    <source>
        <tissue evidence="3">Muscle</tissue>
    </source>
</reference>
<proteinExistence type="predicted"/>
<organism evidence="3 4">
    <name type="scientific">Portunus trituberculatus</name>
    <name type="common">Swimming crab</name>
    <name type="synonym">Neptunus trituberculatus</name>
    <dbReference type="NCBI Taxonomy" id="210409"/>
    <lineage>
        <taxon>Eukaryota</taxon>
        <taxon>Metazoa</taxon>
        <taxon>Ecdysozoa</taxon>
        <taxon>Arthropoda</taxon>
        <taxon>Crustacea</taxon>
        <taxon>Multicrustacea</taxon>
        <taxon>Malacostraca</taxon>
        <taxon>Eumalacostraca</taxon>
        <taxon>Eucarida</taxon>
        <taxon>Decapoda</taxon>
        <taxon>Pleocyemata</taxon>
        <taxon>Brachyura</taxon>
        <taxon>Eubrachyura</taxon>
        <taxon>Portunoidea</taxon>
        <taxon>Portunidae</taxon>
        <taxon>Portuninae</taxon>
        <taxon>Portunus</taxon>
    </lineage>
</organism>
<evidence type="ECO:0000313" key="4">
    <source>
        <dbReference type="Proteomes" id="UP000324222"/>
    </source>
</evidence>
<comment type="caution">
    <text evidence="3">The sequence shown here is derived from an EMBL/GenBank/DDBJ whole genome shotgun (WGS) entry which is preliminary data.</text>
</comment>
<evidence type="ECO:0000313" key="3">
    <source>
        <dbReference type="EMBL" id="MPC79943.1"/>
    </source>
</evidence>
<keyword evidence="1" id="KW-1133">Transmembrane helix</keyword>
<protein>
    <submittedName>
        <fullName evidence="3">Uncharacterized protein</fullName>
    </submittedName>
</protein>
<keyword evidence="4" id="KW-1185">Reference proteome</keyword>
<gene>
    <name evidence="3" type="ORF">E2C01_074503</name>
</gene>
<sequence length="72" mass="8111">MISLLTLALSLRGSAVQGERWEGGRQHCISTAFRSLLLLSFSLLFLLLLLLLLLLQLHLLFLPQTTTLYSQN</sequence>
<keyword evidence="1" id="KW-0812">Transmembrane</keyword>